<evidence type="ECO:0000256" key="1">
    <source>
        <dbReference type="ARBA" id="ARBA00022714"/>
    </source>
</evidence>
<keyword evidence="2" id="KW-0479">Metal-binding</keyword>
<keyword evidence="3" id="KW-0408">Iron</keyword>
<dbReference type="PROSITE" id="PS51296">
    <property type="entry name" value="RIESKE"/>
    <property type="match status" value="1"/>
</dbReference>
<dbReference type="Pfam" id="PF00355">
    <property type="entry name" value="Rieske"/>
    <property type="match status" value="1"/>
</dbReference>
<evidence type="ECO:0000256" key="3">
    <source>
        <dbReference type="ARBA" id="ARBA00023004"/>
    </source>
</evidence>
<keyword evidence="1" id="KW-0001">2Fe-2S</keyword>
<keyword evidence="7" id="KW-1185">Reference proteome</keyword>
<keyword evidence="4" id="KW-0411">Iron-sulfur</keyword>
<dbReference type="InterPro" id="IPR017941">
    <property type="entry name" value="Rieske_2Fe-2S"/>
</dbReference>
<dbReference type="SUPFAM" id="SSF50022">
    <property type="entry name" value="ISP domain"/>
    <property type="match status" value="1"/>
</dbReference>
<evidence type="ECO:0000256" key="2">
    <source>
        <dbReference type="ARBA" id="ARBA00022723"/>
    </source>
</evidence>
<dbReference type="RefSeq" id="WP_230843132.1">
    <property type="nucleotide sequence ID" value="NZ_CP063845.1"/>
</dbReference>
<dbReference type="Gene3D" id="2.102.10.10">
    <property type="entry name" value="Rieske [2Fe-2S] iron-sulphur domain"/>
    <property type="match status" value="1"/>
</dbReference>
<dbReference type="InterPro" id="IPR036922">
    <property type="entry name" value="Rieske_2Fe-2S_sf"/>
</dbReference>
<organism evidence="6 7">
    <name type="scientific">Gloeobacter morelensis MG652769</name>
    <dbReference type="NCBI Taxonomy" id="2781736"/>
    <lineage>
        <taxon>Bacteria</taxon>
        <taxon>Bacillati</taxon>
        <taxon>Cyanobacteriota</taxon>
        <taxon>Cyanophyceae</taxon>
        <taxon>Gloeobacterales</taxon>
        <taxon>Gloeobacteraceae</taxon>
        <taxon>Gloeobacter</taxon>
        <taxon>Gloeobacter morelensis</taxon>
    </lineage>
</organism>
<evidence type="ECO:0000313" key="6">
    <source>
        <dbReference type="EMBL" id="UFP95900.1"/>
    </source>
</evidence>
<feature type="domain" description="Rieske" evidence="5">
    <location>
        <begin position="8"/>
        <end position="102"/>
    </location>
</feature>
<dbReference type="PANTHER" id="PTHR21496">
    <property type="entry name" value="FERREDOXIN-RELATED"/>
    <property type="match status" value="1"/>
</dbReference>
<proteinExistence type="predicted"/>
<evidence type="ECO:0000256" key="4">
    <source>
        <dbReference type="ARBA" id="ARBA00023014"/>
    </source>
</evidence>
<evidence type="ECO:0000259" key="5">
    <source>
        <dbReference type="PROSITE" id="PS51296"/>
    </source>
</evidence>
<evidence type="ECO:0000313" key="7">
    <source>
        <dbReference type="Proteomes" id="UP001054846"/>
    </source>
</evidence>
<sequence length="105" mass="11948">MQYKVWAGSAARVTSETPVVFEWQDRQIAVFNIEGRFCALDNLCPHKEAPLVDGKAVFEAGQMWVSCPWHRFLFDPATGRCDRSGFDTRAYPVTIEAGELYVWVC</sequence>
<dbReference type="PANTHER" id="PTHR21496:SF23">
    <property type="entry name" value="3-PHENYLPROPIONATE_CINNAMIC ACID DIOXYGENASE FERREDOXIN SUBUNIT"/>
    <property type="match status" value="1"/>
</dbReference>
<dbReference type="EMBL" id="CP063845">
    <property type="protein sequence ID" value="UFP95900.1"/>
    <property type="molecule type" value="Genomic_DNA"/>
</dbReference>
<dbReference type="Proteomes" id="UP001054846">
    <property type="component" value="Chromosome"/>
</dbReference>
<reference evidence="6 7" key="1">
    <citation type="journal article" date="2021" name="Genome Biol. Evol.">
        <title>Complete Genome Sequencing of a Novel Gloeobacter Species from a Waterfall Cave in Mexico.</title>
        <authorList>
            <person name="Saw J.H."/>
            <person name="Cardona T."/>
            <person name="Montejano G."/>
        </authorList>
    </citation>
    <scope>NUCLEOTIDE SEQUENCE [LARGE SCALE GENOMIC DNA]</scope>
    <source>
        <strain evidence="6">MG652769</strain>
    </source>
</reference>
<protein>
    <submittedName>
        <fullName evidence="6">Rieske 2Fe-2S domain-containing protein</fullName>
    </submittedName>
</protein>
<accession>A0ABY3PQB0</accession>
<gene>
    <name evidence="6" type="ORF">ISF26_06675</name>
</gene>
<name>A0ABY3PQB0_9CYAN</name>